<keyword evidence="1" id="KW-0479">Metal-binding</keyword>
<evidence type="ECO:0000259" key="3">
    <source>
        <dbReference type="Pfam" id="PF03101"/>
    </source>
</evidence>
<dbReference type="InterPro" id="IPR018289">
    <property type="entry name" value="MULE_transposase_dom"/>
</dbReference>
<dbReference type="PANTHER" id="PTHR31669">
    <property type="entry name" value="PROTEIN FAR1-RELATED SEQUENCE 10-RELATED"/>
    <property type="match status" value="1"/>
</dbReference>
<dbReference type="GO" id="GO:0008270">
    <property type="term" value="F:zinc ion binding"/>
    <property type="evidence" value="ECO:0007669"/>
    <property type="project" value="UniProtKB-UniRule"/>
</dbReference>
<comment type="function">
    <text evidence="1">Putative transcription activator involved in regulating light control of development.</text>
</comment>
<feature type="compositionally biased region" description="Basic and acidic residues" evidence="2">
    <location>
        <begin position="20"/>
        <end position="40"/>
    </location>
</feature>
<feature type="region of interest" description="Disordered" evidence="2">
    <location>
        <begin position="688"/>
        <end position="742"/>
    </location>
</feature>
<evidence type="ECO:0000313" key="5">
    <source>
        <dbReference type="EMBL" id="KAG2597536.1"/>
    </source>
</evidence>
<organism evidence="5 6">
    <name type="scientific">Panicum virgatum</name>
    <name type="common">Blackwell switchgrass</name>
    <dbReference type="NCBI Taxonomy" id="38727"/>
    <lineage>
        <taxon>Eukaryota</taxon>
        <taxon>Viridiplantae</taxon>
        <taxon>Streptophyta</taxon>
        <taxon>Embryophyta</taxon>
        <taxon>Tracheophyta</taxon>
        <taxon>Spermatophyta</taxon>
        <taxon>Magnoliopsida</taxon>
        <taxon>Liliopsida</taxon>
        <taxon>Poales</taxon>
        <taxon>Poaceae</taxon>
        <taxon>PACMAD clade</taxon>
        <taxon>Panicoideae</taxon>
        <taxon>Panicodae</taxon>
        <taxon>Paniceae</taxon>
        <taxon>Panicinae</taxon>
        <taxon>Panicum</taxon>
        <taxon>Panicum sect. Hiantes</taxon>
    </lineage>
</organism>
<feature type="compositionally biased region" description="Acidic residues" evidence="2">
    <location>
        <begin position="41"/>
        <end position="51"/>
    </location>
</feature>
<evidence type="ECO:0000313" key="6">
    <source>
        <dbReference type="Proteomes" id="UP000823388"/>
    </source>
</evidence>
<feature type="domain" description="MULE transposase" evidence="4">
    <location>
        <begin position="294"/>
        <end position="387"/>
    </location>
</feature>
<accession>A0A8T0SM65</accession>
<keyword evidence="1" id="KW-0539">Nucleus</keyword>
<proteinExistence type="inferred from homology"/>
<evidence type="ECO:0000259" key="4">
    <source>
        <dbReference type="Pfam" id="PF10551"/>
    </source>
</evidence>
<comment type="caution">
    <text evidence="5">The sequence shown here is derived from an EMBL/GenBank/DDBJ whole genome shotgun (WGS) entry which is preliminary data.</text>
</comment>
<dbReference type="PANTHER" id="PTHR31669:SF214">
    <property type="entry name" value="PROTEIN FAR1-RELATED SEQUENCE"/>
    <property type="match status" value="1"/>
</dbReference>
<feature type="domain" description="FAR1" evidence="3">
    <location>
        <begin position="113"/>
        <end position="171"/>
    </location>
</feature>
<keyword evidence="6" id="KW-1185">Reference proteome</keyword>
<dbReference type="Pfam" id="PF10551">
    <property type="entry name" value="MULE"/>
    <property type="match status" value="1"/>
</dbReference>
<sequence>MQANSLKKTIVLEECNQDAASHELEMDRNVEEEDRSKSIEEVEIEDDVGSDDEATISKNQDYIFPTPEEVKKCAKPCVGMRFQSLTEAQRYLNAHGLLNGYAIRKGTNYLKKTYHLECNRSGKARVMENPQRIRRRNYIVKTDCKMKVVVKLINGQWVFTKVDPVHNHNVVSNPSLTKFFLNHKRMTDDEKAFSKILQDARIKPMKIMAIFRELKGSFKNVFFNARNLDNLKQKERIKIKNSDIEATVNYLKKVQIESPGFYYTMRVDEENRVKNIFWTDARGKMDYELYGDFMLFDTTFSTNKYTMPFAPIVGINGHAKNVTFGCALLEDQTAETFEWMFKTFVETMNGKKPKIIMTDQDAAMKKAIADFMPDVIHRLCIWHIMKNILEKCGSFMSQKHREGMKKKLNEFVYDSLSVLEFESGWQQMLKDYDAEKNEHLQTMYRLRKMWIPVYFKEVLCPFIHYTSRSESTNSYFKDYVIPKDTIENFMSQFQIIQEVSMNKEDENRFTSLVKEPTYCTHQRIERQAAKIYNRDIFVKFQIELFNATAFSVMELIKDHQYAVIKNSYYHNPEFWKDKFIIEVDKAKQEFNCECNKLKRDGIHKLLDKYINRRWTKKYREEELEKQKKECTKEVGCSKAQKAIRYAMVNNKITAIWTYICNNGAKSKELLEELDNFHERILKRKLNTDQEAAEEEAMEQRQLKDPAVEDGKSVQKENRLKHPAEPIIEEKKKMQARKRRSCR</sequence>
<dbReference type="Pfam" id="PF03101">
    <property type="entry name" value="FAR1"/>
    <property type="match status" value="1"/>
</dbReference>
<comment type="subcellular location">
    <subcellularLocation>
        <location evidence="1">Nucleus</location>
    </subcellularLocation>
</comment>
<dbReference type="Proteomes" id="UP000823388">
    <property type="component" value="Chromosome 5K"/>
</dbReference>
<dbReference type="EMBL" id="CM029045">
    <property type="protein sequence ID" value="KAG2597536.1"/>
    <property type="molecule type" value="Genomic_DNA"/>
</dbReference>
<reference evidence="5" key="1">
    <citation type="submission" date="2020-05" db="EMBL/GenBank/DDBJ databases">
        <title>WGS assembly of Panicum virgatum.</title>
        <authorList>
            <person name="Lovell J.T."/>
            <person name="Jenkins J."/>
            <person name="Shu S."/>
            <person name="Juenger T.E."/>
            <person name="Schmutz J."/>
        </authorList>
    </citation>
    <scope>NUCLEOTIDE SEQUENCE</scope>
    <source>
        <strain evidence="5">AP13</strain>
    </source>
</reference>
<dbReference type="GO" id="GO:0006355">
    <property type="term" value="P:regulation of DNA-templated transcription"/>
    <property type="evidence" value="ECO:0007669"/>
    <property type="project" value="UniProtKB-UniRule"/>
</dbReference>
<comment type="similarity">
    <text evidence="1">Belongs to the FHY3/FAR1 family.</text>
</comment>
<dbReference type="InterPro" id="IPR004330">
    <property type="entry name" value="FAR1_DNA_bnd_dom"/>
</dbReference>
<protein>
    <recommendedName>
        <fullName evidence="1">Protein FAR1-RELATED SEQUENCE</fullName>
    </recommendedName>
</protein>
<feature type="region of interest" description="Disordered" evidence="2">
    <location>
        <begin position="18"/>
        <end position="51"/>
    </location>
</feature>
<name>A0A8T0SM65_PANVG</name>
<keyword evidence="1" id="KW-0863">Zinc-finger</keyword>
<feature type="compositionally biased region" description="Basic and acidic residues" evidence="2">
    <location>
        <begin position="697"/>
        <end position="732"/>
    </location>
</feature>
<dbReference type="AlphaFoldDB" id="A0A8T0SM65"/>
<dbReference type="InterPro" id="IPR031052">
    <property type="entry name" value="FHY3/FAR1"/>
</dbReference>
<feature type="compositionally biased region" description="Basic residues" evidence="2">
    <location>
        <begin position="733"/>
        <end position="742"/>
    </location>
</feature>
<dbReference type="GO" id="GO:0005634">
    <property type="term" value="C:nucleus"/>
    <property type="evidence" value="ECO:0007669"/>
    <property type="project" value="UniProtKB-SubCell"/>
</dbReference>
<evidence type="ECO:0000256" key="1">
    <source>
        <dbReference type="RuleBase" id="RU367018"/>
    </source>
</evidence>
<keyword evidence="1" id="KW-0862">Zinc</keyword>
<gene>
    <name evidence="5" type="ORF">PVAP13_5KG131721</name>
</gene>
<evidence type="ECO:0000256" key="2">
    <source>
        <dbReference type="SAM" id="MobiDB-lite"/>
    </source>
</evidence>